<comment type="caution">
    <text evidence="1">The sequence shown here is derived from an EMBL/GenBank/DDBJ whole genome shotgun (WGS) entry which is preliminary data.</text>
</comment>
<accession>A0A1V9F5L8</accession>
<keyword evidence="2" id="KW-1185">Reference proteome</keyword>
<organism evidence="1 2">
    <name type="scientific">Niastella populi</name>
    <dbReference type="NCBI Taxonomy" id="550983"/>
    <lineage>
        <taxon>Bacteria</taxon>
        <taxon>Pseudomonadati</taxon>
        <taxon>Bacteroidota</taxon>
        <taxon>Chitinophagia</taxon>
        <taxon>Chitinophagales</taxon>
        <taxon>Chitinophagaceae</taxon>
        <taxon>Niastella</taxon>
    </lineage>
</organism>
<proteinExistence type="predicted"/>
<evidence type="ECO:0000313" key="2">
    <source>
        <dbReference type="Proteomes" id="UP000192276"/>
    </source>
</evidence>
<reference evidence="2" key="1">
    <citation type="submission" date="2016-04" db="EMBL/GenBank/DDBJ databases">
        <authorList>
            <person name="Chen L."/>
            <person name="Zhuang W."/>
            <person name="Wang G."/>
        </authorList>
    </citation>
    <scope>NUCLEOTIDE SEQUENCE [LARGE SCALE GENOMIC DNA]</scope>
    <source>
        <strain evidence="2">208</strain>
    </source>
</reference>
<name>A0A1V9F5L8_9BACT</name>
<gene>
    <name evidence="1" type="ORF">A4R26_06155</name>
</gene>
<dbReference type="Proteomes" id="UP000192276">
    <property type="component" value="Unassembled WGS sequence"/>
</dbReference>
<dbReference type="EMBL" id="LWBP01000210">
    <property type="protein sequence ID" value="OQP53557.1"/>
    <property type="molecule type" value="Genomic_DNA"/>
</dbReference>
<dbReference type="STRING" id="550983.A4R26_06155"/>
<dbReference type="AlphaFoldDB" id="A0A1V9F5L8"/>
<sequence>MHFLHITSIQAKFKFCTLQIIRSQLRARGKKYTVKNDNGDVAGVNNAAKLQRIFNYSINGAFFCKLLRASDIMRKTSEKT</sequence>
<evidence type="ECO:0000313" key="1">
    <source>
        <dbReference type="EMBL" id="OQP53557.1"/>
    </source>
</evidence>
<protein>
    <submittedName>
        <fullName evidence="1">Uncharacterized protein</fullName>
    </submittedName>
</protein>